<evidence type="ECO:0000313" key="2">
    <source>
        <dbReference type="Proteomes" id="UP001596472"/>
    </source>
</evidence>
<reference evidence="2" key="1">
    <citation type="journal article" date="2019" name="Int. J. Syst. Evol. Microbiol.">
        <title>The Global Catalogue of Microorganisms (GCM) 10K type strain sequencing project: providing services to taxonomists for standard genome sequencing and annotation.</title>
        <authorList>
            <consortium name="The Broad Institute Genomics Platform"/>
            <consortium name="The Broad Institute Genome Sequencing Center for Infectious Disease"/>
            <person name="Wu L."/>
            <person name="Ma J."/>
        </authorList>
    </citation>
    <scope>NUCLEOTIDE SEQUENCE [LARGE SCALE GENOMIC DNA]</scope>
    <source>
        <strain evidence="2">CGMCC 4.1467</strain>
    </source>
</reference>
<dbReference type="Proteomes" id="UP001596472">
    <property type="component" value="Unassembled WGS sequence"/>
</dbReference>
<comment type="caution">
    <text evidence="1">The sequence shown here is derived from an EMBL/GenBank/DDBJ whole genome shotgun (WGS) entry which is preliminary data.</text>
</comment>
<sequence>MAPTHCFVRIRLNATSQADAYESISAEEFTFAVVDEKKFAEVQPGVWQIDVFFSYSGSENVAEGDLEDDIAPEFRALMRAKSLSSAEFEFHIVVGGIAR</sequence>
<organism evidence="1 2">
    <name type="scientific">Haloferula chungangensis</name>
    <dbReference type="NCBI Taxonomy" id="1048331"/>
    <lineage>
        <taxon>Bacteria</taxon>
        <taxon>Pseudomonadati</taxon>
        <taxon>Verrucomicrobiota</taxon>
        <taxon>Verrucomicrobiia</taxon>
        <taxon>Verrucomicrobiales</taxon>
        <taxon>Verrucomicrobiaceae</taxon>
        <taxon>Haloferula</taxon>
    </lineage>
</organism>
<accession>A0ABW2LDJ3</accession>
<dbReference type="RefSeq" id="WP_379716677.1">
    <property type="nucleotide sequence ID" value="NZ_JBHTBS010000020.1"/>
</dbReference>
<evidence type="ECO:0000313" key="1">
    <source>
        <dbReference type="EMBL" id="MFC7339581.1"/>
    </source>
</evidence>
<gene>
    <name evidence="1" type="ORF">ACFQY0_20495</name>
</gene>
<proteinExistence type="predicted"/>
<keyword evidence="2" id="KW-1185">Reference proteome</keyword>
<name>A0ABW2LDJ3_9BACT</name>
<protein>
    <submittedName>
        <fullName evidence="1">Uncharacterized protein</fullName>
    </submittedName>
</protein>
<dbReference type="EMBL" id="JBHTBS010000020">
    <property type="protein sequence ID" value="MFC7339581.1"/>
    <property type="molecule type" value="Genomic_DNA"/>
</dbReference>